<dbReference type="RefSeq" id="WP_301191208.1">
    <property type="nucleotide sequence ID" value="NZ_JAPDPJ010000033.1"/>
</dbReference>
<comment type="caution">
    <text evidence="8">The sequence shown here is derived from an EMBL/GenBank/DDBJ whole genome shotgun (WGS) entry which is preliminary data.</text>
</comment>
<dbReference type="CDD" id="cd16011">
    <property type="entry name" value="iPGM_like"/>
    <property type="match status" value="1"/>
</dbReference>
<evidence type="ECO:0000256" key="6">
    <source>
        <dbReference type="ARBA" id="ARBA00023235"/>
    </source>
</evidence>
<keyword evidence="9" id="KW-1185">Reference proteome</keyword>
<dbReference type="InterPro" id="IPR006124">
    <property type="entry name" value="Metalloenzyme"/>
</dbReference>
<dbReference type="NCBIfam" id="NF003242">
    <property type="entry name" value="PRK04200.1"/>
    <property type="match status" value="1"/>
</dbReference>
<gene>
    <name evidence="8" type="ORF">OM075_14300</name>
</gene>
<dbReference type="PANTHER" id="PTHR31209">
    <property type="entry name" value="COFACTOR-INDEPENDENT PHOSPHOGLYCERATE MUTASE"/>
    <property type="match status" value="1"/>
</dbReference>
<dbReference type="InterPro" id="IPR042253">
    <property type="entry name" value="Pglycerate_mutase_ApgM_sf"/>
</dbReference>
<evidence type="ECO:0000256" key="1">
    <source>
        <dbReference type="ARBA" id="ARBA00000370"/>
    </source>
</evidence>
<dbReference type="GO" id="GO:0046872">
    <property type="term" value="F:metal ion binding"/>
    <property type="evidence" value="ECO:0007669"/>
    <property type="project" value="InterPro"/>
</dbReference>
<dbReference type="NCBIfam" id="TIGR02535">
    <property type="entry name" value="hyp_Hser_kinase"/>
    <property type="match status" value="1"/>
</dbReference>
<dbReference type="Gene3D" id="3.40.720.10">
    <property type="entry name" value="Alkaline Phosphatase, subunit A"/>
    <property type="match status" value="1"/>
</dbReference>
<dbReference type="Pfam" id="PF10143">
    <property type="entry name" value="PhosphMutase"/>
    <property type="match status" value="1"/>
</dbReference>
<dbReference type="GO" id="GO:0004619">
    <property type="term" value="F:phosphoglycerate mutase activity"/>
    <property type="evidence" value="ECO:0007669"/>
    <property type="project" value="UniProtKB-EC"/>
</dbReference>
<evidence type="ECO:0000313" key="9">
    <source>
        <dbReference type="Proteomes" id="UP001209229"/>
    </source>
</evidence>
<dbReference type="SUPFAM" id="SSF53649">
    <property type="entry name" value="Alkaline phosphatase-like"/>
    <property type="match status" value="1"/>
</dbReference>
<dbReference type="PANTHER" id="PTHR31209:SF4">
    <property type="entry name" value="2,3-BISPHOSPHOGLYCERATE-INDEPENDENT PHOSPHOGLYCERATE MUTASE"/>
    <property type="match status" value="1"/>
</dbReference>
<evidence type="ECO:0000313" key="8">
    <source>
        <dbReference type="EMBL" id="MCW3787643.1"/>
    </source>
</evidence>
<dbReference type="EMBL" id="JAPDPJ010000033">
    <property type="protein sequence ID" value="MCW3787643.1"/>
    <property type="molecule type" value="Genomic_DNA"/>
</dbReference>
<dbReference type="Proteomes" id="UP001209229">
    <property type="component" value="Unassembled WGS sequence"/>
</dbReference>
<dbReference type="PIRSF" id="PIRSF006392">
    <property type="entry name" value="IPGAM_arch"/>
    <property type="match status" value="1"/>
</dbReference>
<evidence type="ECO:0000256" key="5">
    <source>
        <dbReference type="ARBA" id="ARBA00023152"/>
    </source>
</evidence>
<comment type="function">
    <text evidence="2">Catalyzes the interconversion of 2-phosphoglycerate and 3-phosphoglycerate.</text>
</comment>
<reference evidence="8" key="1">
    <citation type="submission" date="2022-10" db="EMBL/GenBank/DDBJ databases">
        <authorList>
            <person name="Yu W.X."/>
        </authorList>
    </citation>
    <scope>NUCLEOTIDE SEQUENCE</scope>
    <source>
        <strain evidence="8">AAT</strain>
    </source>
</reference>
<evidence type="ECO:0000256" key="2">
    <source>
        <dbReference type="ARBA" id="ARBA00002315"/>
    </source>
</evidence>
<dbReference type="InterPro" id="IPR023665">
    <property type="entry name" value="ApgAM_prokaryotes"/>
</dbReference>
<evidence type="ECO:0000259" key="7">
    <source>
        <dbReference type="Pfam" id="PF01676"/>
    </source>
</evidence>
<dbReference type="GO" id="GO:0006096">
    <property type="term" value="P:glycolytic process"/>
    <property type="evidence" value="ECO:0007669"/>
    <property type="project" value="UniProtKB-KW"/>
</dbReference>
<comment type="similarity">
    <text evidence="4">Belongs to the BPG-independent phosphoglycerate mutase family. A-PGAM subfamily.</text>
</comment>
<keyword evidence="5" id="KW-0324">Glycolysis</keyword>
<evidence type="ECO:0000256" key="4">
    <source>
        <dbReference type="ARBA" id="ARBA00005524"/>
    </source>
</evidence>
<dbReference type="InterPro" id="IPR017850">
    <property type="entry name" value="Alkaline_phosphatase_core_sf"/>
</dbReference>
<organism evidence="8 9">
    <name type="scientific">Plebeiibacterium sediminum</name>
    <dbReference type="NCBI Taxonomy" id="2992112"/>
    <lineage>
        <taxon>Bacteria</taxon>
        <taxon>Pseudomonadati</taxon>
        <taxon>Bacteroidota</taxon>
        <taxon>Bacteroidia</taxon>
        <taxon>Marinilabiliales</taxon>
        <taxon>Marinilabiliaceae</taxon>
        <taxon>Plebeiibacterium</taxon>
    </lineage>
</organism>
<dbReference type="NCBIfam" id="TIGR00306">
    <property type="entry name" value="apgM"/>
    <property type="match status" value="1"/>
</dbReference>
<comment type="pathway">
    <text evidence="3">Carbohydrate degradation.</text>
</comment>
<accession>A0AAE3M5V2</accession>
<evidence type="ECO:0000256" key="3">
    <source>
        <dbReference type="ARBA" id="ARBA00004921"/>
    </source>
</evidence>
<sequence length="401" mass="43929">MKYLIILADGASDEPIEELGGKTPLMAANTPNIDKLCKLGVSGLLDTVPPSLHPGSEVANMMVMGYDAAKYYRGRGVLEAASMGVKTSLSDLVFRCNLISIEDEKILNHSAGHITTEEAKEIMEFLQEKLGSDKVNFYPGVSYRHLLVVDGGSDKINCVPPHDVPGTPYKEVLPTVQESDAQGTVDLIIDLMMKSKELLKDHPVNVKRREAGKPAADMIWPWSAGNTPDMPTLKELYGIESGAVISAVDLIYGLGAYAGLKGIHVEGSTGLYDTNYEGKAEAAINALKENQYVYLHIEASDEAGHEGDFKLKTKTLEYLDERVVKYVIDEVEKMEEPVTIALLPDHPTPCALRTHTRDAVPFFITKPGLEPDEVTEYNEEAAKKGAFGKIYGPEFMQTLLK</sequence>
<dbReference type="AlphaFoldDB" id="A0AAE3M5V2"/>
<comment type="catalytic activity">
    <reaction evidence="1">
        <text>(2R)-2-phosphoglycerate = (2R)-3-phosphoglycerate</text>
        <dbReference type="Rhea" id="RHEA:15901"/>
        <dbReference type="ChEBI" id="CHEBI:58272"/>
        <dbReference type="ChEBI" id="CHEBI:58289"/>
        <dbReference type="EC" id="5.4.2.12"/>
    </reaction>
</comment>
<keyword evidence="6 8" id="KW-0413">Isomerase</keyword>
<dbReference type="EC" id="5.4.2.12" evidence="8"/>
<feature type="domain" description="Metalloenzyme" evidence="7">
    <location>
        <begin position="1"/>
        <end position="398"/>
    </location>
</feature>
<dbReference type="Pfam" id="PF01676">
    <property type="entry name" value="Metalloenzyme"/>
    <property type="match status" value="1"/>
</dbReference>
<proteinExistence type="inferred from homology"/>
<protein>
    <submittedName>
        <fullName evidence="8">Cofactor-independent phosphoglycerate mutase</fullName>
        <ecNumber evidence="8">5.4.2.12</ecNumber>
    </submittedName>
</protein>
<name>A0AAE3M5V2_9BACT</name>
<dbReference type="Gene3D" id="3.30.70.2130">
    <property type="entry name" value="Metalloenzyme domain"/>
    <property type="match status" value="1"/>
</dbReference>
<dbReference type="InterPro" id="IPR004456">
    <property type="entry name" value="Pglycerate_mutase_ApgM"/>
</dbReference>